<sequence length="38" mass="4349">MIGGQHLQVEGRYLDAYAAHAAWLEDHRSKATEPWRIA</sequence>
<evidence type="ECO:0000313" key="1">
    <source>
        <dbReference type="EMBL" id="APX25450.1"/>
    </source>
</evidence>
<dbReference type="AlphaFoldDB" id="A0A1U7DBL7"/>
<name>A0A1U7DBL7_9RHOB</name>
<evidence type="ECO:0000313" key="2">
    <source>
        <dbReference type="Proteomes" id="UP000186559"/>
    </source>
</evidence>
<reference evidence="1 2" key="1">
    <citation type="submission" date="2016-03" db="EMBL/GenBank/DDBJ databases">
        <title>Deep-sea bacteria in the southern Pacific.</title>
        <authorList>
            <person name="Tang K."/>
        </authorList>
    </citation>
    <scope>NUCLEOTIDE SEQUENCE [LARGE SCALE GENOMIC DNA]</scope>
    <source>
        <strain evidence="1 2">JLT2016</strain>
    </source>
</reference>
<gene>
    <name evidence="1" type="ORF">Ga0080559_TMP4654</name>
</gene>
<keyword evidence="2" id="KW-1185">Reference proteome</keyword>
<organism evidence="1 2">
    <name type="scientific">Salipiger profundus</name>
    <dbReference type="NCBI Taxonomy" id="1229727"/>
    <lineage>
        <taxon>Bacteria</taxon>
        <taxon>Pseudomonadati</taxon>
        <taxon>Pseudomonadota</taxon>
        <taxon>Alphaproteobacteria</taxon>
        <taxon>Rhodobacterales</taxon>
        <taxon>Roseobacteraceae</taxon>
        <taxon>Salipiger</taxon>
    </lineage>
</organism>
<dbReference type="Proteomes" id="UP000186559">
    <property type="component" value="Chromosome"/>
</dbReference>
<dbReference type="EMBL" id="CP014796">
    <property type="protein sequence ID" value="APX25450.1"/>
    <property type="molecule type" value="Genomic_DNA"/>
</dbReference>
<protein>
    <submittedName>
        <fullName evidence="1">Uncharacterized protein</fullName>
    </submittedName>
</protein>
<dbReference type="KEGG" id="tpro:Ga0080559_TMP4654"/>
<proteinExistence type="predicted"/>
<accession>A0A1U7DBL7</accession>